<dbReference type="GO" id="GO:0016788">
    <property type="term" value="F:hydrolase activity, acting on ester bonds"/>
    <property type="evidence" value="ECO:0007669"/>
    <property type="project" value="InterPro"/>
</dbReference>
<accession>A0A498ICE7</accession>
<evidence type="ECO:0008006" key="7">
    <source>
        <dbReference type="Google" id="ProtNLM"/>
    </source>
</evidence>
<sequence length="949" mass="104543">MDRASFGSINRWWRGPWGVKKSVEAVAVGVVLVGALSVFLGLAPQNTSSNGCQFPAMFNFGDSNSDTGGLSATFFRLPAPYGNTFFGKPSGRFSDGRLMIDFIAQKLGFPFVSAYLDAVGTNFYHGASFATGGSTIQPLDGKMFEARYSPISLNVQLAQFAQLKARANEVFAEGKSSKVRASLPRPSDFSKALYTLDIGQNDLHAGLRLKTLDEVLASLSNITAQFASTIEQLYQQGARVFWIHNTGPLGCLPASLAYKLPKPGDLDQNGCLKPHNEVAQEFNRKLKERVLSLRTQLSDAVLTYVDIYTAKYTLINEAEKYGFSSPLVQCCGSYGDYHVHCGMKAIVNGTEVEALCSNPSKYISWDGVHYSDAANEWIAYQIMDGSFSDPPFQNPRHRAGTLAIRGSYGPCEVFYHRQVVERTVGAVEECGSSGGLGPQKKLSSGCQFPAMYNFGDSNSDTGSFSATFYQLPSPYGYTYFGNLQAAQRLDFPFLSAYLDSVGAKNFAIGASTIQPLDARIFEERYSSISFNVQLSQFAQLKARINELFPRDKRFHVKAGLPSPEDFSKVLYTLDIRQNGLNAGLNWKPADQVLASVSTIAAHNSTNKGQEFFGFTSHNTGPLGCLPSTLAYKLPESGDLDQNGCLKPCNEAVQEFNMRLKERVLELRAQPSEAFYTVGYIRSVNRFFLMNTSDHNFHFMPLASVSLLHFLGLTKTLNSFSLFYESLTQCCGSYGDFPVHCGVKAIVNGTAAGAPCSNPSQYISWDGGHYSDAANQWIANGIMDRAFSDHPWNHISQNYYFLAASSSPCKYPAIFNFGDSNSDTGGLSAVFGQVRLPPGESYFHRPAACRLLLQMTGSLYCILAHILIMWEATSHTEPTLPRRAQPSRAGIVPSPWTFSTMSSTIFNQDPKPLVVEKLALMQCRWNFKQLMPKADDFSRALYTFDIGRMI</sequence>
<evidence type="ECO:0000256" key="2">
    <source>
        <dbReference type="ARBA" id="ARBA00022729"/>
    </source>
</evidence>
<dbReference type="PANTHER" id="PTHR22835">
    <property type="entry name" value="ZINC FINGER FYVE DOMAIN CONTAINING PROTEIN"/>
    <property type="match status" value="1"/>
</dbReference>
<proteinExistence type="inferred from homology"/>
<protein>
    <recommendedName>
        <fullName evidence="7">GDSL esterase/lipase</fullName>
    </recommendedName>
</protein>
<dbReference type="Gene3D" id="3.40.50.1110">
    <property type="entry name" value="SGNH hydrolase"/>
    <property type="match status" value="3"/>
</dbReference>
<name>A0A498ICE7_MALDO</name>
<dbReference type="SUPFAM" id="SSF52266">
    <property type="entry name" value="SGNH hydrolase"/>
    <property type="match status" value="1"/>
</dbReference>
<dbReference type="AlphaFoldDB" id="A0A498ICE7"/>
<organism evidence="5 6">
    <name type="scientific">Malus domestica</name>
    <name type="common">Apple</name>
    <name type="synonym">Pyrus malus</name>
    <dbReference type="NCBI Taxonomy" id="3750"/>
    <lineage>
        <taxon>Eukaryota</taxon>
        <taxon>Viridiplantae</taxon>
        <taxon>Streptophyta</taxon>
        <taxon>Embryophyta</taxon>
        <taxon>Tracheophyta</taxon>
        <taxon>Spermatophyta</taxon>
        <taxon>Magnoliopsida</taxon>
        <taxon>eudicotyledons</taxon>
        <taxon>Gunneridae</taxon>
        <taxon>Pentapetalae</taxon>
        <taxon>rosids</taxon>
        <taxon>fabids</taxon>
        <taxon>Rosales</taxon>
        <taxon>Rosaceae</taxon>
        <taxon>Amygdaloideae</taxon>
        <taxon>Maleae</taxon>
        <taxon>Malus</taxon>
    </lineage>
</organism>
<dbReference type="InterPro" id="IPR036514">
    <property type="entry name" value="SGNH_hydro_sf"/>
</dbReference>
<dbReference type="PANTHER" id="PTHR22835:SF510">
    <property type="entry name" value="GDSL ESTERASE_LIPASE"/>
    <property type="match status" value="1"/>
</dbReference>
<dbReference type="InterPro" id="IPR035669">
    <property type="entry name" value="SGNH_plant_lipase-like"/>
</dbReference>
<keyword evidence="3" id="KW-0378">Hydrolase</keyword>
<keyword evidence="6" id="KW-1185">Reference proteome</keyword>
<dbReference type="InterPro" id="IPR001087">
    <property type="entry name" value="GDSL"/>
</dbReference>
<dbReference type="Proteomes" id="UP000290289">
    <property type="component" value="Chromosome 13"/>
</dbReference>
<comment type="caution">
    <text evidence="5">The sequence shown here is derived from an EMBL/GenBank/DDBJ whole genome shotgun (WGS) entry which is preliminary data.</text>
</comment>
<evidence type="ECO:0000313" key="5">
    <source>
        <dbReference type="EMBL" id="RXH79744.1"/>
    </source>
</evidence>
<comment type="similarity">
    <text evidence="1">Belongs to the 'GDSL' lipolytic enzyme family.</text>
</comment>
<keyword evidence="2" id="KW-0732">Signal</keyword>
<evidence type="ECO:0000256" key="3">
    <source>
        <dbReference type="ARBA" id="ARBA00022801"/>
    </source>
</evidence>
<dbReference type="CDD" id="cd01837">
    <property type="entry name" value="SGNH_plant_lipase_like"/>
    <property type="match status" value="1"/>
</dbReference>
<dbReference type="Pfam" id="PF00657">
    <property type="entry name" value="Lipase_GDSL"/>
    <property type="match status" value="2"/>
</dbReference>
<keyword evidence="4" id="KW-0325">Glycoprotein</keyword>
<gene>
    <name evidence="5" type="ORF">DVH24_040891</name>
</gene>
<evidence type="ECO:0000256" key="1">
    <source>
        <dbReference type="ARBA" id="ARBA00008668"/>
    </source>
</evidence>
<evidence type="ECO:0000313" key="6">
    <source>
        <dbReference type="Proteomes" id="UP000290289"/>
    </source>
</evidence>
<reference evidence="5 6" key="1">
    <citation type="submission" date="2018-10" db="EMBL/GenBank/DDBJ databases">
        <title>A high-quality apple genome assembly.</title>
        <authorList>
            <person name="Hu J."/>
        </authorList>
    </citation>
    <scope>NUCLEOTIDE SEQUENCE [LARGE SCALE GENOMIC DNA]</scope>
    <source>
        <strain evidence="6">cv. HFTH1</strain>
        <tissue evidence="5">Young leaf</tissue>
    </source>
</reference>
<evidence type="ECO:0000256" key="4">
    <source>
        <dbReference type="ARBA" id="ARBA00023180"/>
    </source>
</evidence>
<dbReference type="EMBL" id="RDQH01000339">
    <property type="protein sequence ID" value="RXH79744.1"/>
    <property type="molecule type" value="Genomic_DNA"/>
</dbReference>